<dbReference type="Pfam" id="PF00069">
    <property type="entry name" value="Pkinase"/>
    <property type="match status" value="1"/>
</dbReference>
<dbReference type="PROSITE" id="PS50011">
    <property type="entry name" value="PROTEIN_KINASE_DOM"/>
    <property type="match status" value="1"/>
</dbReference>
<reference evidence="3" key="1">
    <citation type="journal article" date="2020" name="mSystems">
        <title>Genome- and Community-Level Interaction Insights into Carbon Utilization and Element Cycling Functions of Hydrothermarchaeota in Hydrothermal Sediment.</title>
        <authorList>
            <person name="Zhou Z."/>
            <person name="Liu Y."/>
            <person name="Xu W."/>
            <person name="Pan J."/>
            <person name="Luo Z.H."/>
            <person name="Li M."/>
        </authorList>
    </citation>
    <scope>NUCLEOTIDE SEQUENCE [LARGE SCALE GENOMIC DNA]</scope>
    <source>
        <strain evidence="3">HyVt-493</strain>
    </source>
</reference>
<proteinExistence type="predicted"/>
<accession>A0A7V2T1B5</accession>
<feature type="transmembrane region" description="Helical" evidence="1">
    <location>
        <begin position="374"/>
        <end position="397"/>
    </location>
</feature>
<evidence type="ECO:0000256" key="1">
    <source>
        <dbReference type="SAM" id="Phobius"/>
    </source>
</evidence>
<keyword evidence="1" id="KW-0472">Membrane</keyword>
<dbReference type="GO" id="GO:0004672">
    <property type="term" value="F:protein kinase activity"/>
    <property type="evidence" value="ECO:0007669"/>
    <property type="project" value="InterPro"/>
</dbReference>
<keyword evidence="1" id="KW-0812">Transmembrane</keyword>
<sequence>MSIENKQNNRRTQELSGAIFSGSDQLRLLDSNYIVGACLLPSVTGDIYAAWDASVGIDSLSSSSSYDFPPQFFVKLLPSDCFNLDEYNIIITNEIKRLKDCFDWCKIIAFERNKESAYLVFQLPRGDFFSKKLVEKKPYGDLTKILALLTRLEKTLTILKGCGIHHGRVEPDSMYITENGDIGLVDSIYVVAKQRQLEEELDHAVTVPNKEALYASPDICFGREISEQDDVFSLACIAYHLLSGQHPFGTVNSVSALLNKIRPEPIASLSEDQWQQLENGLSLVKESRPNTVKEFINGFDLTSASFKPLKRKRSNKETTAIARKDAQKLMREQRVKKATIDKKPQTIKPKVRKPVVHQASFADLDESDITNWSWIPISLLLGMLVGIIAMLLSINFFDMTLTALLRVVKDFFLN</sequence>
<name>A0A7V2T1B5_LEUMU</name>
<dbReference type="Proteomes" id="UP000885750">
    <property type="component" value="Unassembled WGS sequence"/>
</dbReference>
<dbReference type="InterPro" id="IPR011009">
    <property type="entry name" value="Kinase-like_dom_sf"/>
</dbReference>
<protein>
    <recommendedName>
        <fullName evidence="2">Protein kinase domain-containing protein</fullName>
    </recommendedName>
</protein>
<dbReference type="EMBL" id="DRMS01000073">
    <property type="protein sequence ID" value="HFC91543.1"/>
    <property type="molecule type" value="Genomic_DNA"/>
</dbReference>
<dbReference type="Gene3D" id="1.10.510.10">
    <property type="entry name" value="Transferase(Phosphotransferase) domain 1"/>
    <property type="match status" value="1"/>
</dbReference>
<comment type="caution">
    <text evidence="3">The sequence shown here is derived from an EMBL/GenBank/DDBJ whole genome shotgun (WGS) entry which is preliminary data.</text>
</comment>
<dbReference type="InterPro" id="IPR000719">
    <property type="entry name" value="Prot_kinase_dom"/>
</dbReference>
<dbReference type="SUPFAM" id="SSF56112">
    <property type="entry name" value="Protein kinase-like (PK-like)"/>
    <property type="match status" value="1"/>
</dbReference>
<organism evidence="3">
    <name type="scientific">Leucothrix mucor</name>
    <dbReference type="NCBI Taxonomy" id="45248"/>
    <lineage>
        <taxon>Bacteria</taxon>
        <taxon>Pseudomonadati</taxon>
        <taxon>Pseudomonadota</taxon>
        <taxon>Gammaproteobacteria</taxon>
        <taxon>Thiotrichales</taxon>
        <taxon>Thiotrichaceae</taxon>
        <taxon>Leucothrix</taxon>
    </lineage>
</organism>
<dbReference type="GO" id="GO:0005524">
    <property type="term" value="F:ATP binding"/>
    <property type="evidence" value="ECO:0007669"/>
    <property type="project" value="InterPro"/>
</dbReference>
<gene>
    <name evidence="3" type="ORF">ENJ51_01885</name>
</gene>
<evidence type="ECO:0000259" key="2">
    <source>
        <dbReference type="PROSITE" id="PS50011"/>
    </source>
</evidence>
<dbReference type="AlphaFoldDB" id="A0A7V2T1B5"/>
<evidence type="ECO:0000313" key="3">
    <source>
        <dbReference type="EMBL" id="HFC91543.1"/>
    </source>
</evidence>
<keyword evidence="1" id="KW-1133">Transmembrane helix</keyword>
<feature type="domain" description="Protein kinase" evidence="2">
    <location>
        <begin position="33"/>
        <end position="300"/>
    </location>
</feature>